<evidence type="ECO:0000313" key="6">
    <source>
        <dbReference type="EMBL" id="GAA3995473.1"/>
    </source>
</evidence>
<name>A0ABP7RCF8_9ACTN</name>
<dbReference type="InterPro" id="IPR050397">
    <property type="entry name" value="Env_Response_Regulators"/>
</dbReference>
<dbReference type="SMART" id="SM00419">
    <property type="entry name" value="HTH_CRP"/>
    <property type="match status" value="1"/>
</dbReference>
<evidence type="ECO:0000313" key="7">
    <source>
        <dbReference type="Proteomes" id="UP001500456"/>
    </source>
</evidence>
<dbReference type="CDD" id="cd00038">
    <property type="entry name" value="CAP_ED"/>
    <property type="match status" value="1"/>
</dbReference>
<dbReference type="Gene3D" id="2.60.120.10">
    <property type="entry name" value="Jelly Rolls"/>
    <property type="match status" value="1"/>
</dbReference>
<dbReference type="Proteomes" id="UP001500456">
    <property type="component" value="Unassembled WGS sequence"/>
</dbReference>
<dbReference type="Pfam" id="PF00027">
    <property type="entry name" value="cNMP_binding"/>
    <property type="match status" value="1"/>
</dbReference>
<dbReference type="SUPFAM" id="SSF46785">
    <property type="entry name" value="Winged helix' DNA-binding domain"/>
    <property type="match status" value="1"/>
</dbReference>
<dbReference type="InterPro" id="IPR018490">
    <property type="entry name" value="cNMP-bd_dom_sf"/>
</dbReference>
<evidence type="ECO:0000256" key="2">
    <source>
        <dbReference type="ARBA" id="ARBA00023125"/>
    </source>
</evidence>
<keyword evidence="1" id="KW-0805">Transcription regulation</keyword>
<dbReference type="SMART" id="SM00100">
    <property type="entry name" value="cNMP"/>
    <property type="match status" value="1"/>
</dbReference>
<dbReference type="PRINTS" id="PR00034">
    <property type="entry name" value="HTHCRP"/>
</dbReference>
<dbReference type="Gene3D" id="1.10.10.10">
    <property type="entry name" value="Winged helix-like DNA-binding domain superfamily/Winged helix DNA-binding domain"/>
    <property type="match status" value="1"/>
</dbReference>
<organism evidence="6 7">
    <name type="scientific">Streptomyces plumbiresistens</name>
    <dbReference type="NCBI Taxonomy" id="511811"/>
    <lineage>
        <taxon>Bacteria</taxon>
        <taxon>Bacillati</taxon>
        <taxon>Actinomycetota</taxon>
        <taxon>Actinomycetes</taxon>
        <taxon>Kitasatosporales</taxon>
        <taxon>Streptomycetaceae</taxon>
        <taxon>Streptomyces</taxon>
    </lineage>
</organism>
<feature type="domain" description="Cyclic nucleotide-binding" evidence="4">
    <location>
        <begin position="10"/>
        <end position="130"/>
    </location>
</feature>
<comment type="caution">
    <text evidence="6">The sequence shown here is derived from an EMBL/GenBank/DDBJ whole genome shotgun (WGS) entry which is preliminary data.</text>
</comment>
<keyword evidence="3" id="KW-0804">Transcription</keyword>
<dbReference type="RefSeq" id="WP_266440888.1">
    <property type="nucleotide sequence ID" value="NZ_BAAAZX010000009.1"/>
</dbReference>
<dbReference type="Pfam" id="PF13545">
    <property type="entry name" value="HTH_Crp_2"/>
    <property type="match status" value="1"/>
</dbReference>
<evidence type="ECO:0000259" key="4">
    <source>
        <dbReference type="PROSITE" id="PS50042"/>
    </source>
</evidence>
<reference evidence="7" key="1">
    <citation type="journal article" date="2019" name="Int. J. Syst. Evol. Microbiol.">
        <title>The Global Catalogue of Microorganisms (GCM) 10K type strain sequencing project: providing services to taxonomists for standard genome sequencing and annotation.</title>
        <authorList>
            <consortium name="The Broad Institute Genomics Platform"/>
            <consortium name="The Broad Institute Genome Sequencing Center for Infectious Disease"/>
            <person name="Wu L."/>
            <person name="Ma J."/>
        </authorList>
    </citation>
    <scope>NUCLEOTIDE SEQUENCE [LARGE SCALE GENOMIC DNA]</scope>
    <source>
        <strain evidence="7">JCM 16924</strain>
    </source>
</reference>
<protein>
    <submittedName>
        <fullName evidence="6">Crp/Fnr family transcriptional regulator</fullName>
    </submittedName>
</protein>
<dbReference type="SUPFAM" id="SSF51206">
    <property type="entry name" value="cAMP-binding domain-like"/>
    <property type="match status" value="1"/>
</dbReference>
<evidence type="ECO:0000256" key="1">
    <source>
        <dbReference type="ARBA" id="ARBA00023015"/>
    </source>
</evidence>
<evidence type="ECO:0000256" key="3">
    <source>
        <dbReference type="ARBA" id="ARBA00023163"/>
    </source>
</evidence>
<dbReference type="PROSITE" id="PS51063">
    <property type="entry name" value="HTH_CRP_2"/>
    <property type="match status" value="1"/>
</dbReference>
<accession>A0ABP7RCF8</accession>
<dbReference type="InterPro" id="IPR014710">
    <property type="entry name" value="RmlC-like_jellyroll"/>
</dbReference>
<dbReference type="InterPro" id="IPR036390">
    <property type="entry name" value="WH_DNA-bd_sf"/>
</dbReference>
<dbReference type="PROSITE" id="PS50042">
    <property type="entry name" value="CNMP_BINDING_3"/>
    <property type="match status" value="1"/>
</dbReference>
<dbReference type="PANTHER" id="PTHR24567">
    <property type="entry name" value="CRP FAMILY TRANSCRIPTIONAL REGULATORY PROTEIN"/>
    <property type="match status" value="1"/>
</dbReference>
<evidence type="ECO:0000259" key="5">
    <source>
        <dbReference type="PROSITE" id="PS51063"/>
    </source>
</evidence>
<keyword evidence="7" id="KW-1185">Reference proteome</keyword>
<proteinExistence type="predicted"/>
<dbReference type="InterPro" id="IPR000595">
    <property type="entry name" value="cNMP-bd_dom"/>
</dbReference>
<dbReference type="InterPro" id="IPR036388">
    <property type="entry name" value="WH-like_DNA-bd_sf"/>
</dbReference>
<keyword evidence="2" id="KW-0238">DNA-binding</keyword>
<dbReference type="InterPro" id="IPR012318">
    <property type="entry name" value="HTH_CRP"/>
</dbReference>
<sequence length="232" mass="25152">MGLFGERHTFMEGLGPADREALTGLGTRHDYPPHETVLAEGDRTTFAVVLLRGWCTVWTPTERGSRLILALRRAGEVVGDMAALDGRPRSASVSALGPVTGLAVAGERFRWFLASRPHANALMMSQLTERLRSADHERRALASMTVLQRLAQRLVELADRTGRVENEVVTLRLPLAQHELAASVGSTREAVAKALRLLREQGLVRTGPGTLAVADLAPLRLLAAGHHHGTDT</sequence>
<gene>
    <name evidence="6" type="ORF">GCM10022232_34880</name>
</gene>
<dbReference type="EMBL" id="BAAAZX010000009">
    <property type="protein sequence ID" value="GAA3995473.1"/>
    <property type="molecule type" value="Genomic_DNA"/>
</dbReference>
<dbReference type="PANTHER" id="PTHR24567:SF68">
    <property type="entry name" value="DNA-BINDING TRANSCRIPTIONAL DUAL REGULATOR CRP"/>
    <property type="match status" value="1"/>
</dbReference>
<feature type="domain" description="HTH crp-type" evidence="5">
    <location>
        <begin position="144"/>
        <end position="217"/>
    </location>
</feature>